<dbReference type="PANTHER" id="PTHR47723:SF19">
    <property type="entry name" value="POLYNUCLEOTIDYL TRANSFERASE, RIBONUCLEASE H-LIKE SUPERFAMILY PROTEIN"/>
    <property type="match status" value="1"/>
</dbReference>
<accession>A0ABR2PSA4</accession>
<keyword evidence="3" id="KW-1185">Reference proteome</keyword>
<dbReference type="SUPFAM" id="SSF53098">
    <property type="entry name" value="Ribonuclease H-like"/>
    <property type="match status" value="1"/>
</dbReference>
<dbReference type="InterPro" id="IPR012337">
    <property type="entry name" value="RNaseH-like_sf"/>
</dbReference>
<dbReference type="Gene3D" id="3.30.420.10">
    <property type="entry name" value="Ribonuclease H-like superfamily/Ribonuclease H"/>
    <property type="match status" value="1"/>
</dbReference>
<protein>
    <recommendedName>
        <fullName evidence="1">RNase H type-1 domain-containing protein</fullName>
    </recommendedName>
</protein>
<dbReference type="PANTHER" id="PTHR47723">
    <property type="entry name" value="OS05G0353850 PROTEIN"/>
    <property type="match status" value="1"/>
</dbReference>
<proteinExistence type="predicted"/>
<evidence type="ECO:0000259" key="1">
    <source>
        <dbReference type="Pfam" id="PF13456"/>
    </source>
</evidence>
<feature type="domain" description="RNase H type-1" evidence="1">
    <location>
        <begin position="143"/>
        <end position="262"/>
    </location>
</feature>
<dbReference type="InterPro" id="IPR044730">
    <property type="entry name" value="RNase_H-like_dom_plant"/>
</dbReference>
<organism evidence="2 3">
    <name type="scientific">Hibiscus sabdariffa</name>
    <name type="common">roselle</name>
    <dbReference type="NCBI Taxonomy" id="183260"/>
    <lineage>
        <taxon>Eukaryota</taxon>
        <taxon>Viridiplantae</taxon>
        <taxon>Streptophyta</taxon>
        <taxon>Embryophyta</taxon>
        <taxon>Tracheophyta</taxon>
        <taxon>Spermatophyta</taxon>
        <taxon>Magnoliopsida</taxon>
        <taxon>eudicotyledons</taxon>
        <taxon>Gunneridae</taxon>
        <taxon>Pentapetalae</taxon>
        <taxon>rosids</taxon>
        <taxon>malvids</taxon>
        <taxon>Malvales</taxon>
        <taxon>Malvaceae</taxon>
        <taxon>Malvoideae</taxon>
        <taxon>Hibiscus</taxon>
    </lineage>
</organism>
<sequence>MIDSNGGWDWNCISAALPGELMDKIAVVPPPRGDASSDKPVWRWESNHKFTTRLAYLFLSRDVTPLNAGIWTRVWKIPVPQRVRVFVWLLLAPEEGYMGDILARCNQLVEERKLATAAVQHGSHRHVAQGRWEAPLREWVKLNVDAAVSPMGSKASVGRVFRDDQGRWLHGFARYIGCCDALFAELWAIHDGLIQAWEFGFLQVVLESDCLEATRVVNSSSDALASSALVSSIKDLLTRDWRVVVRHVSRVRNRVADLLAARGRELGMNQSIFYNPPVDVANVIEEELLVLHSNVSEAVGIG</sequence>
<dbReference type="Proteomes" id="UP001396334">
    <property type="component" value="Unassembled WGS sequence"/>
</dbReference>
<dbReference type="InterPro" id="IPR036397">
    <property type="entry name" value="RNaseH_sf"/>
</dbReference>
<dbReference type="CDD" id="cd06222">
    <property type="entry name" value="RNase_H_like"/>
    <property type="match status" value="1"/>
</dbReference>
<evidence type="ECO:0000313" key="2">
    <source>
        <dbReference type="EMBL" id="KAK8991187.1"/>
    </source>
</evidence>
<dbReference type="InterPro" id="IPR002156">
    <property type="entry name" value="RNaseH_domain"/>
</dbReference>
<gene>
    <name evidence="2" type="ORF">V6N11_062209</name>
</gene>
<evidence type="ECO:0000313" key="3">
    <source>
        <dbReference type="Proteomes" id="UP001396334"/>
    </source>
</evidence>
<dbReference type="InterPro" id="IPR053151">
    <property type="entry name" value="RNase_H-like"/>
</dbReference>
<reference evidence="2 3" key="1">
    <citation type="journal article" date="2024" name="G3 (Bethesda)">
        <title>Genome assembly of Hibiscus sabdariffa L. provides insights into metabolisms of medicinal natural products.</title>
        <authorList>
            <person name="Kim T."/>
        </authorList>
    </citation>
    <scope>NUCLEOTIDE SEQUENCE [LARGE SCALE GENOMIC DNA]</scope>
    <source>
        <strain evidence="2">TK-2024</strain>
        <tissue evidence="2">Old leaves</tissue>
    </source>
</reference>
<dbReference type="EMBL" id="JBBPBN010000052">
    <property type="protein sequence ID" value="KAK8991187.1"/>
    <property type="molecule type" value="Genomic_DNA"/>
</dbReference>
<comment type="caution">
    <text evidence="2">The sequence shown here is derived from an EMBL/GenBank/DDBJ whole genome shotgun (WGS) entry which is preliminary data.</text>
</comment>
<name>A0ABR2PSA4_9ROSI</name>
<dbReference type="Pfam" id="PF13456">
    <property type="entry name" value="RVT_3"/>
    <property type="match status" value="1"/>
</dbReference>